<accession>A0A9D3XZD1</accession>
<organism evidence="1 3">
    <name type="scientific">Dreissena polymorpha</name>
    <name type="common">Zebra mussel</name>
    <name type="synonym">Mytilus polymorpha</name>
    <dbReference type="NCBI Taxonomy" id="45954"/>
    <lineage>
        <taxon>Eukaryota</taxon>
        <taxon>Metazoa</taxon>
        <taxon>Spiralia</taxon>
        <taxon>Lophotrochozoa</taxon>
        <taxon>Mollusca</taxon>
        <taxon>Bivalvia</taxon>
        <taxon>Autobranchia</taxon>
        <taxon>Heteroconchia</taxon>
        <taxon>Euheterodonta</taxon>
        <taxon>Imparidentia</taxon>
        <taxon>Neoheterodontei</taxon>
        <taxon>Myida</taxon>
        <taxon>Dreissenoidea</taxon>
        <taxon>Dreissenidae</taxon>
        <taxon>Dreissena</taxon>
    </lineage>
</organism>
<dbReference type="AlphaFoldDB" id="A0A9D3XZD1"/>
<reference evidence="1" key="2">
    <citation type="submission" date="2020-11" db="EMBL/GenBank/DDBJ databases">
        <authorList>
            <person name="McCartney M.A."/>
            <person name="Auch B."/>
            <person name="Kono T."/>
            <person name="Mallez S."/>
            <person name="Becker A."/>
            <person name="Gohl D.M."/>
            <person name="Silverstein K.A.T."/>
            <person name="Koren S."/>
            <person name="Bechman K.B."/>
            <person name="Herman A."/>
            <person name="Abrahante J.E."/>
            <person name="Garbe J."/>
        </authorList>
    </citation>
    <scope>NUCLEOTIDE SEQUENCE</scope>
    <source>
        <strain evidence="1">Duluth1</strain>
        <tissue evidence="1">Whole animal</tissue>
    </source>
</reference>
<gene>
    <name evidence="2" type="ORF">DPMN_077888</name>
    <name evidence="1" type="ORF">DPMN_192139</name>
</gene>
<dbReference type="EMBL" id="JAIWYP010000015">
    <property type="protein sequence ID" value="KAH3702862.1"/>
    <property type="molecule type" value="Genomic_DNA"/>
</dbReference>
<comment type="caution">
    <text evidence="1">The sequence shown here is derived from an EMBL/GenBank/DDBJ whole genome shotgun (WGS) entry which is preliminary data.</text>
</comment>
<protein>
    <submittedName>
        <fullName evidence="1">Uncharacterized protein</fullName>
    </submittedName>
</protein>
<dbReference type="EMBL" id="JAIWYP010000159">
    <property type="protein sequence ID" value="KAH3689040.1"/>
    <property type="molecule type" value="Genomic_DNA"/>
</dbReference>
<reference evidence="1" key="1">
    <citation type="journal article" date="2019" name="bioRxiv">
        <title>The Genome of the Zebra Mussel, Dreissena polymorpha: A Resource for Invasive Species Research.</title>
        <authorList>
            <person name="McCartney M.A."/>
            <person name="Auch B."/>
            <person name="Kono T."/>
            <person name="Mallez S."/>
            <person name="Zhang Y."/>
            <person name="Obille A."/>
            <person name="Becker A."/>
            <person name="Abrahante J.E."/>
            <person name="Garbe J."/>
            <person name="Badalamenti J.P."/>
            <person name="Herman A."/>
            <person name="Mangelson H."/>
            <person name="Liachko I."/>
            <person name="Sullivan S."/>
            <person name="Sone E.D."/>
            <person name="Koren S."/>
            <person name="Silverstein K.A.T."/>
            <person name="Beckman K.B."/>
            <person name="Gohl D.M."/>
        </authorList>
    </citation>
    <scope>NUCLEOTIDE SEQUENCE</scope>
    <source>
        <strain evidence="1">Duluth1</strain>
        <tissue evidence="1">Whole animal</tissue>
    </source>
</reference>
<evidence type="ECO:0000313" key="2">
    <source>
        <dbReference type="EMBL" id="KAH3702862.1"/>
    </source>
</evidence>
<keyword evidence="3" id="KW-1185">Reference proteome</keyword>
<sequence>MPSKSESSKKAALFTNLNVGRPLCVCVLGARFPQCELLLHSQTVGCRNFAKRHSMEQSIYASETLDRHTEVASTNTHIYVTWTSFV</sequence>
<name>A0A9D3XZD1_DREPO</name>
<dbReference type="Proteomes" id="UP000828390">
    <property type="component" value="Unassembled WGS sequence"/>
</dbReference>
<proteinExistence type="predicted"/>
<evidence type="ECO:0000313" key="3">
    <source>
        <dbReference type="Proteomes" id="UP000828390"/>
    </source>
</evidence>
<evidence type="ECO:0000313" key="1">
    <source>
        <dbReference type="EMBL" id="KAH3689040.1"/>
    </source>
</evidence>